<dbReference type="GO" id="GO:0003677">
    <property type="term" value="F:DNA binding"/>
    <property type="evidence" value="ECO:0007669"/>
    <property type="project" value="InterPro"/>
</dbReference>
<dbReference type="InterPro" id="IPR041657">
    <property type="entry name" value="HTH_17"/>
</dbReference>
<dbReference type="InterPro" id="IPR010093">
    <property type="entry name" value="SinI_DNA-bd"/>
</dbReference>
<dbReference type="PANTHER" id="PTHR36180:SF2">
    <property type="entry name" value="BRO FAMILY PROTEIN"/>
    <property type="match status" value="1"/>
</dbReference>
<dbReference type="STRING" id="573061.Clocel_3583"/>
<accession>D9SWH6</accession>
<dbReference type="InterPro" id="IPR003497">
    <property type="entry name" value="BRO_N_domain"/>
</dbReference>
<gene>
    <name evidence="2" type="ordered locus">Clocel_3583</name>
</gene>
<keyword evidence="3" id="KW-1185">Reference proteome</keyword>
<dbReference type="RefSeq" id="WP_013291918.1">
    <property type="nucleotide sequence ID" value="NC_014393.1"/>
</dbReference>
<proteinExistence type="predicted"/>
<dbReference type="HOGENOM" id="CLU_798551_0_0_9"/>
<dbReference type="OrthoDB" id="9812611at2"/>
<dbReference type="eggNOG" id="COG3617">
    <property type="taxonomic scope" value="Bacteria"/>
</dbReference>
<dbReference type="SMART" id="SM01040">
    <property type="entry name" value="Bro-N"/>
    <property type="match status" value="1"/>
</dbReference>
<dbReference type="KEGG" id="ccb:Clocel_3583"/>
<dbReference type="Pfam" id="PF12728">
    <property type="entry name" value="HTH_17"/>
    <property type="match status" value="1"/>
</dbReference>
<evidence type="ECO:0000313" key="2">
    <source>
        <dbReference type="EMBL" id="ADL53258.1"/>
    </source>
</evidence>
<name>D9SWH6_CLOC7</name>
<dbReference type="AlphaFoldDB" id="D9SWH6"/>
<dbReference type="EMBL" id="CP002160">
    <property type="protein sequence ID" value="ADL53258.1"/>
    <property type="molecule type" value="Genomic_DNA"/>
</dbReference>
<feature type="domain" description="Bro-N" evidence="1">
    <location>
        <begin position="186"/>
        <end position="285"/>
    </location>
</feature>
<reference evidence="2 3" key="1">
    <citation type="submission" date="2010-08" db="EMBL/GenBank/DDBJ databases">
        <title>Complete sequence of Clostridium cellulovorans 743B.</title>
        <authorList>
            <consortium name="US DOE Joint Genome Institute"/>
            <person name="Lucas S."/>
            <person name="Copeland A."/>
            <person name="Lapidus A."/>
            <person name="Cheng J.-F."/>
            <person name="Bruce D."/>
            <person name="Goodwin L."/>
            <person name="Pitluck S."/>
            <person name="Chertkov O."/>
            <person name="Detter J.C."/>
            <person name="Han C."/>
            <person name="Tapia R."/>
            <person name="Land M."/>
            <person name="Hauser L."/>
            <person name="Chang Y.-J."/>
            <person name="Jeffries C."/>
            <person name="Kyrpides N."/>
            <person name="Ivanova N."/>
            <person name="Mikhailova N."/>
            <person name="Hemme C.L."/>
            <person name="Woyke T."/>
        </authorList>
    </citation>
    <scope>NUCLEOTIDE SEQUENCE [LARGE SCALE GENOMIC DNA]</scope>
    <source>
        <strain evidence="3">ATCC 35296 / DSM 3052 / OCM 3 / 743B</strain>
    </source>
</reference>
<dbReference type="PANTHER" id="PTHR36180">
    <property type="entry name" value="DNA-BINDING PROTEIN-RELATED-RELATED"/>
    <property type="match status" value="1"/>
</dbReference>
<evidence type="ECO:0000259" key="1">
    <source>
        <dbReference type="PROSITE" id="PS51750"/>
    </source>
</evidence>
<dbReference type="Proteomes" id="UP000002730">
    <property type="component" value="Chromosome"/>
</dbReference>
<organism evidence="2 3">
    <name type="scientific">Clostridium cellulovorans (strain ATCC 35296 / DSM 3052 / OCM 3 / 743B)</name>
    <dbReference type="NCBI Taxonomy" id="573061"/>
    <lineage>
        <taxon>Bacteria</taxon>
        <taxon>Bacillati</taxon>
        <taxon>Bacillota</taxon>
        <taxon>Clostridia</taxon>
        <taxon>Eubacteriales</taxon>
        <taxon>Clostridiaceae</taxon>
        <taxon>Clostridium</taxon>
    </lineage>
</organism>
<dbReference type="NCBIfam" id="TIGR01764">
    <property type="entry name" value="excise"/>
    <property type="match status" value="1"/>
</dbReference>
<dbReference type="Pfam" id="PF02498">
    <property type="entry name" value="Bro-N"/>
    <property type="match status" value="1"/>
</dbReference>
<dbReference type="PROSITE" id="PS51750">
    <property type="entry name" value="BRO_N"/>
    <property type="match status" value="1"/>
</dbReference>
<sequence>MKSYTVAEAAKKLKVSRSHIYECIKRGDIRKIDGLGRTIRISINEFKGIKFEDEFPHDPNKVQILETSLGKVRNIKGTDKFVVLDVAKALGASSTTTIAKPVNDNYISKLSADETRDLNMYRNQFGMLLISYDGLKEYVNISKNSSRVKTLLDELVPPKEIEIQEQIHIDTQETKNDKFDLQVIDTGEILGRHFRVFGDFQNPLFLAKDIAEWIEYDLSSINKMLNNVDVEEKVRKIVPTQGGQQEMWFLTEDGVYEVLMQSRKPIAKEFKKQIKIILKNIRLKGGYVANENKFVNNYFSSFSPQLKSEMIKELESKNKALVAERTKIDLLICGNEEVLEQLKKEGK</sequence>
<evidence type="ECO:0000313" key="3">
    <source>
        <dbReference type="Proteomes" id="UP000002730"/>
    </source>
</evidence>
<protein>
    <submittedName>
        <fullName evidence="2">Prophage antirepressor</fullName>
    </submittedName>
</protein>